<dbReference type="RefSeq" id="WP_059356757.1">
    <property type="nucleotide sequence ID" value="NZ_JAXABJ010000010.1"/>
</dbReference>
<dbReference type="Pfam" id="PF20290">
    <property type="entry name" value="MC4"/>
    <property type="match status" value="1"/>
</dbReference>
<comment type="caution">
    <text evidence="1">The sequence shown here is derived from an EMBL/GenBank/DDBJ whole genome shotgun (WGS) entry which is preliminary data.</text>
</comment>
<proteinExistence type="predicted"/>
<organism evidence="1 2">
    <name type="scientific">Citrobacter portucalensis</name>
    <dbReference type="NCBI Taxonomy" id="1639133"/>
    <lineage>
        <taxon>Bacteria</taxon>
        <taxon>Pseudomonadati</taxon>
        <taxon>Pseudomonadota</taxon>
        <taxon>Gammaproteobacteria</taxon>
        <taxon>Enterobacterales</taxon>
        <taxon>Enterobacteriaceae</taxon>
        <taxon>Citrobacter</taxon>
        <taxon>Citrobacter freundii complex</taxon>
    </lineage>
</organism>
<name>A0AAW9ENR0_9ENTR</name>
<protein>
    <submittedName>
        <fullName evidence="1">ABC-three component system middle component 4</fullName>
    </submittedName>
</protein>
<dbReference type="AlphaFoldDB" id="A0AAW9ENR0"/>
<accession>A0AAW9ENR0</accession>
<dbReference type="InterPro" id="IPR046902">
    <property type="entry name" value="ABC-3C_MC4"/>
</dbReference>
<gene>
    <name evidence="1" type="ORF">SJ265_15220</name>
</gene>
<dbReference type="EMBL" id="JAXABJ010000010">
    <property type="protein sequence ID" value="MDX7149128.1"/>
    <property type="molecule type" value="Genomic_DNA"/>
</dbReference>
<reference evidence="1" key="1">
    <citation type="submission" date="2023-11" db="EMBL/GenBank/DDBJ databases">
        <title>Detection of rare carbapenemases in Enterobacterales - comparison of two colorimetric and two CIM-based carbapenemase assays.</title>
        <authorList>
            <person name="Schaffarczyk L."/>
            <person name="Noster J."/>
            <person name="Stelzer Y."/>
            <person name="Sattler J."/>
            <person name="Gatermann S."/>
            <person name="Hamprecht A."/>
        </authorList>
    </citation>
    <scope>NUCLEOTIDE SEQUENCE</scope>
    <source>
        <strain evidence="1">CIM-Carb-133</strain>
    </source>
</reference>
<evidence type="ECO:0000313" key="2">
    <source>
        <dbReference type="Proteomes" id="UP001271725"/>
    </source>
</evidence>
<sequence length="168" mass="19095">MNILPYIPLDEEFSLNLCILIIITEGLGENKNSDAVMDINKAQIFMYLIKNPSKIERAMFLAGKKIPIIDREETYTIKGLSLNVDILFNSRKIKELIKYLSCKGLIEALRNDGVTFIKLSENGKLFVNNLDSDFFNQVKQHVKSISALKSCTTPKLNKLINDLVRISE</sequence>
<evidence type="ECO:0000313" key="1">
    <source>
        <dbReference type="EMBL" id="MDX7149128.1"/>
    </source>
</evidence>
<dbReference type="Proteomes" id="UP001271725">
    <property type="component" value="Unassembled WGS sequence"/>
</dbReference>